<evidence type="ECO:0000256" key="8">
    <source>
        <dbReference type="ARBA" id="ARBA00023136"/>
    </source>
</evidence>
<dbReference type="PANTHER" id="PTHR10157:SF41">
    <property type="entry name" value="DBH-LIKE MONOOXYGENASE PROTEIN 2 HOMOLOG"/>
    <property type="match status" value="1"/>
</dbReference>
<evidence type="ECO:0000256" key="3">
    <source>
        <dbReference type="ARBA" id="ARBA00010676"/>
    </source>
</evidence>
<keyword evidence="5" id="KW-0560">Oxidoreductase</keyword>
<evidence type="ECO:0000256" key="5">
    <source>
        <dbReference type="ARBA" id="ARBA00023002"/>
    </source>
</evidence>
<dbReference type="GO" id="GO:0042420">
    <property type="term" value="P:dopamine catabolic process"/>
    <property type="evidence" value="ECO:0007669"/>
    <property type="project" value="TreeGrafter"/>
</dbReference>
<dbReference type="AlphaFoldDB" id="A0A8B9LL94"/>
<evidence type="ECO:0000256" key="11">
    <source>
        <dbReference type="SAM" id="SignalP"/>
    </source>
</evidence>
<dbReference type="GO" id="GO:0030667">
    <property type="term" value="C:secretory granule membrane"/>
    <property type="evidence" value="ECO:0007669"/>
    <property type="project" value="TreeGrafter"/>
</dbReference>
<protein>
    <submittedName>
        <fullName evidence="14">DBH-like monooxygenase protein 2 homolog</fullName>
    </submittedName>
</protein>
<keyword evidence="8" id="KW-0472">Membrane</keyword>
<dbReference type="InterPro" id="IPR000323">
    <property type="entry name" value="Cu2_ascorb_mOase_N"/>
</dbReference>
<dbReference type="InterPro" id="IPR045266">
    <property type="entry name" value="DOH_DOMON"/>
</dbReference>
<name>A0A8B9LL94_ASTMX</name>
<feature type="signal peptide" evidence="11">
    <location>
        <begin position="1"/>
        <end position="19"/>
    </location>
</feature>
<evidence type="ECO:0000256" key="4">
    <source>
        <dbReference type="ARBA" id="ARBA00022729"/>
    </source>
</evidence>
<dbReference type="Pfam" id="PF03712">
    <property type="entry name" value="Cu2_monoox_C"/>
    <property type="match status" value="1"/>
</dbReference>
<dbReference type="Proteomes" id="UP000694621">
    <property type="component" value="Unplaced"/>
</dbReference>
<evidence type="ECO:0000313" key="15">
    <source>
        <dbReference type="Proteomes" id="UP000694621"/>
    </source>
</evidence>
<keyword evidence="10" id="KW-0325">Glycoprotein</keyword>
<dbReference type="Pfam" id="PF03351">
    <property type="entry name" value="DOMON"/>
    <property type="match status" value="1"/>
</dbReference>
<dbReference type="PROSITE" id="PS50836">
    <property type="entry name" value="DOMON"/>
    <property type="match status" value="1"/>
</dbReference>
<comment type="similarity">
    <text evidence="3">Belongs to the copper type II ascorbate-dependent monooxygenase family.</text>
</comment>
<dbReference type="Ensembl" id="ENSAMXT00005057529.1">
    <property type="protein sequence ID" value="ENSAMXP00005053193.1"/>
    <property type="gene ID" value="ENSAMXG00005023852.1"/>
</dbReference>
<dbReference type="SUPFAM" id="SSF49344">
    <property type="entry name" value="CBD9-like"/>
    <property type="match status" value="1"/>
</dbReference>
<comment type="subcellular location">
    <subcellularLocation>
        <location evidence="2">Membrane</location>
        <topology evidence="2">Single-pass type I membrane protein</topology>
    </subcellularLocation>
</comment>
<evidence type="ECO:0000256" key="2">
    <source>
        <dbReference type="ARBA" id="ARBA00004479"/>
    </source>
</evidence>
<dbReference type="EMBL" id="JAICCE010000001">
    <property type="protein sequence ID" value="KAG9283036.1"/>
    <property type="molecule type" value="Genomic_DNA"/>
</dbReference>
<dbReference type="GO" id="GO:0005615">
    <property type="term" value="C:extracellular space"/>
    <property type="evidence" value="ECO:0007669"/>
    <property type="project" value="TreeGrafter"/>
</dbReference>
<dbReference type="Gene3D" id="2.60.120.310">
    <property type="entry name" value="Copper type II, ascorbate-dependent monooxygenase, N-terminal domain"/>
    <property type="match status" value="1"/>
</dbReference>
<dbReference type="GO" id="GO:0042421">
    <property type="term" value="P:norepinephrine biosynthetic process"/>
    <property type="evidence" value="ECO:0007669"/>
    <property type="project" value="TreeGrafter"/>
</dbReference>
<accession>A0A8B9LL94</accession>
<evidence type="ECO:0000313" key="13">
    <source>
        <dbReference type="EMBL" id="KAG9283036.1"/>
    </source>
</evidence>
<evidence type="ECO:0000256" key="7">
    <source>
        <dbReference type="ARBA" id="ARBA00023033"/>
    </source>
</evidence>
<reference evidence="13 16" key="1">
    <citation type="submission" date="2021-07" db="EMBL/GenBank/DDBJ databases">
        <authorList>
            <person name="Imarazene B."/>
            <person name="Zahm M."/>
            <person name="Klopp C."/>
            <person name="Cabau C."/>
            <person name="Beille S."/>
            <person name="Jouanno E."/>
            <person name="Castinel A."/>
            <person name="Lluch J."/>
            <person name="Gil L."/>
            <person name="Kuchtly C."/>
            <person name="Lopez Roques C."/>
            <person name="Donnadieu C."/>
            <person name="Parrinello H."/>
            <person name="Journot L."/>
            <person name="Du K."/>
            <person name="Schartl M."/>
            <person name="Retaux S."/>
            <person name="Guiguen Y."/>
        </authorList>
    </citation>
    <scope>NUCLEOTIDE SEQUENCE [LARGE SCALE GENOMIC DNA]</scope>
    <source>
        <strain evidence="13">Pach_M1</strain>
        <tissue evidence="13">Testis</tissue>
    </source>
</reference>
<dbReference type="KEGG" id="amex:103025507"/>
<evidence type="ECO:0000313" key="16">
    <source>
        <dbReference type="Proteomes" id="UP000752171"/>
    </source>
</evidence>
<proteinExistence type="inferred from homology"/>
<comment type="cofactor">
    <cofactor evidence="1">
        <name>Cu(2+)</name>
        <dbReference type="ChEBI" id="CHEBI:29036"/>
    </cofactor>
</comment>
<dbReference type="InterPro" id="IPR014784">
    <property type="entry name" value="Cu2_ascorb_mOase-like_C"/>
</dbReference>
<gene>
    <name evidence="14" type="primary">moxd1l</name>
    <name evidence="13" type="ORF">AMEX_G1761</name>
</gene>
<dbReference type="Pfam" id="PF01082">
    <property type="entry name" value="Cu2_monooxygen"/>
    <property type="match status" value="1"/>
</dbReference>
<evidence type="ECO:0000256" key="10">
    <source>
        <dbReference type="ARBA" id="ARBA00023180"/>
    </source>
</evidence>
<dbReference type="CDD" id="cd09631">
    <property type="entry name" value="DOMON_DOH"/>
    <property type="match status" value="1"/>
</dbReference>
<dbReference type="Gene3D" id="2.60.40.1210">
    <property type="entry name" value="Cellobiose dehydrogenase, cytochrome domain"/>
    <property type="match status" value="1"/>
</dbReference>
<dbReference type="OrthoDB" id="10003276at2759"/>
<dbReference type="InterPro" id="IPR005018">
    <property type="entry name" value="DOMON_domain"/>
</dbReference>
<keyword evidence="4 11" id="KW-0732">Signal</keyword>
<dbReference type="InterPro" id="IPR028460">
    <property type="entry name" value="Tbh/DBH"/>
</dbReference>
<reference evidence="14" key="2">
    <citation type="submission" date="2025-05" db="UniProtKB">
        <authorList>
            <consortium name="Ensembl"/>
        </authorList>
    </citation>
    <scope>IDENTIFICATION</scope>
</reference>
<dbReference type="InterPro" id="IPR024548">
    <property type="entry name" value="Cu2_monoox_C"/>
</dbReference>
<evidence type="ECO:0000256" key="6">
    <source>
        <dbReference type="ARBA" id="ARBA00023008"/>
    </source>
</evidence>
<sequence>MGVLFLLMPLVLCLSRVLGADVDPALPFSEYLDSGSSVLLRWGFDLVKDFIMFELSVKTTGWVGFGFSPNGGMEGADIVIGGVGPDGIYFTDRHAVGKFMPLLDEQQDYRLLSLTEADGQTVMKFERSIRACDKDDYPITEVPVKLIYAYGKTDNITYHRTSRGTKEVNLLKFMPKAMLPDSNYFDLTMTNLTIPTENTYYHCKVMKIPLLDQKYHVYRIEPLIENMDLVHHLLLYRCPLTVTTPTEEACYTGETQTQCFQTVAAWGVGGGAFELPEVAGIPVGGDDGKTLYRLEVHYNNQDNIAGRVDNSGLRFYYTSQLRQYDAAVLMTGLAVVPGYVIPPNTTNFHSYGVCDTSQVSQVISDPKADLNVFSVILHTHLAGRKIRVGHFRNGEQIDLLAMDEHYNFEFQQAVNLGKTKTIKLGDQLLVECTYNTENRTGLTLGGLATTNEMCLAFLFYYPAMSLSSCVSFPDPQILSHEMGAANEIEWLQMMFLKHWDEVAINEYEKTLTEIQQYLIVGNIANNVSSNTGLIPQLKAAPPVSCIKKNSSNITHPSVGLVLLLWITALLILS</sequence>
<feature type="chain" id="PRO_5044669690" evidence="11">
    <location>
        <begin position="20"/>
        <end position="573"/>
    </location>
</feature>
<evidence type="ECO:0000313" key="14">
    <source>
        <dbReference type="Ensembl" id="ENSAMXP00005053193.1"/>
    </source>
</evidence>
<dbReference type="SMART" id="SM00664">
    <property type="entry name" value="DoH"/>
    <property type="match status" value="1"/>
</dbReference>
<evidence type="ECO:0000256" key="1">
    <source>
        <dbReference type="ARBA" id="ARBA00001973"/>
    </source>
</evidence>
<dbReference type="InterPro" id="IPR036939">
    <property type="entry name" value="Cu2_ascorb_mOase_N_sf"/>
</dbReference>
<dbReference type="PRINTS" id="PR00767">
    <property type="entry name" value="DBMONOXGNASE"/>
</dbReference>
<dbReference type="GO" id="GO:0005507">
    <property type="term" value="F:copper ion binding"/>
    <property type="evidence" value="ECO:0007669"/>
    <property type="project" value="InterPro"/>
</dbReference>
<dbReference type="GeneID" id="103025507"/>
<organism evidence="14 15">
    <name type="scientific">Astyanax mexicanus</name>
    <name type="common">Blind cave fish</name>
    <name type="synonym">Astyanax fasciatus mexicanus</name>
    <dbReference type="NCBI Taxonomy" id="7994"/>
    <lineage>
        <taxon>Eukaryota</taxon>
        <taxon>Metazoa</taxon>
        <taxon>Chordata</taxon>
        <taxon>Craniata</taxon>
        <taxon>Vertebrata</taxon>
        <taxon>Euteleostomi</taxon>
        <taxon>Actinopterygii</taxon>
        <taxon>Neopterygii</taxon>
        <taxon>Teleostei</taxon>
        <taxon>Ostariophysi</taxon>
        <taxon>Characiformes</taxon>
        <taxon>Characoidei</taxon>
        <taxon>Acestrorhamphidae</taxon>
        <taxon>Acestrorhamphinae</taxon>
        <taxon>Astyanax</taxon>
    </lineage>
</organism>
<dbReference type="InterPro" id="IPR008977">
    <property type="entry name" value="PHM/PNGase_F_dom_sf"/>
</dbReference>
<dbReference type="FunFam" id="2.60.120.230:FF:000001">
    <property type="entry name" value="Monooxygenase, DBH-like 1"/>
    <property type="match status" value="1"/>
</dbReference>
<dbReference type="FunFam" id="2.60.40.1210:FF:000001">
    <property type="entry name" value="Monooxygenase, DBH-like 1, like"/>
    <property type="match status" value="1"/>
</dbReference>
<keyword evidence="6" id="KW-0186">Copper</keyword>
<dbReference type="PANTHER" id="PTHR10157">
    <property type="entry name" value="DOPAMINE BETA HYDROXYLASE RELATED"/>
    <property type="match status" value="1"/>
</dbReference>
<dbReference type="Proteomes" id="UP000752171">
    <property type="component" value="Unassembled WGS sequence"/>
</dbReference>
<dbReference type="InterPro" id="IPR000945">
    <property type="entry name" value="DBH-like"/>
</dbReference>
<dbReference type="SUPFAM" id="SSF49742">
    <property type="entry name" value="PHM/PNGase F"/>
    <property type="match status" value="2"/>
</dbReference>
<dbReference type="Gene3D" id="2.60.120.230">
    <property type="match status" value="1"/>
</dbReference>
<evidence type="ECO:0000259" key="12">
    <source>
        <dbReference type="PROSITE" id="PS50836"/>
    </source>
</evidence>
<keyword evidence="9" id="KW-1015">Disulfide bond</keyword>
<evidence type="ECO:0000256" key="9">
    <source>
        <dbReference type="ARBA" id="ARBA00023157"/>
    </source>
</evidence>
<dbReference type="GO" id="GO:0004500">
    <property type="term" value="F:dopamine beta-monooxygenase activity"/>
    <property type="evidence" value="ECO:0007669"/>
    <property type="project" value="InterPro"/>
</dbReference>
<feature type="domain" description="DOMON" evidence="12">
    <location>
        <begin position="36"/>
        <end position="151"/>
    </location>
</feature>
<dbReference type="GO" id="GO:0006589">
    <property type="term" value="P:octopamine biosynthetic process"/>
    <property type="evidence" value="ECO:0007669"/>
    <property type="project" value="TreeGrafter"/>
</dbReference>
<keyword evidence="7" id="KW-0503">Monooxygenase</keyword>